<keyword evidence="1" id="KW-1133">Transmembrane helix</keyword>
<evidence type="ECO:0000259" key="2">
    <source>
        <dbReference type="Pfam" id="PF07883"/>
    </source>
</evidence>
<gene>
    <name evidence="3" type="ORF">GCM10011386_35160</name>
</gene>
<evidence type="ECO:0000256" key="1">
    <source>
        <dbReference type="SAM" id="Phobius"/>
    </source>
</evidence>
<dbReference type="InterPro" id="IPR013096">
    <property type="entry name" value="Cupin_2"/>
</dbReference>
<dbReference type="InterPro" id="IPR053146">
    <property type="entry name" value="QDO-like"/>
</dbReference>
<evidence type="ECO:0000313" key="4">
    <source>
        <dbReference type="Proteomes" id="UP000597338"/>
    </source>
</evidence>
<reference evidence="4" key="1">
    <citation type="journal article" date="2019" name="Int. J. Syst. Evol. Microbiol.">
        <title>The Global Catalogue of Microorganisms (GCM) 10K type strain sequencing project: providing services to taxonomists for standard genome sequencing and annotation.</title>
        <authorList>
            <consortium name="The Broad Institute Genomics Platform"/>
            <consortium name="The Broad Institute Genome Sequencing Center for Infectious Disease"/>
            <person name="Wu L."/>
            <person name="Ma J."/>
        </authorList>
    </citation>
    <scope>NUCLEOTIDE SEQUENCE [LARGE SCALE GENOMIC DNA]</scope>
    <source>
        <strain evidence="4">CGMCC 1.15342</strain>
    </source>
</reference>
<dbReference type="RefSeq" id="WP_188752780.1">
    <property type="nucleotide sequence ID" value="NZ_BMIK01000015.1"/>
</dbReference>
<organism evidence="3 4">
    <name type="scientific">Parapedobacter defluvii</name>
    <dbReference type="NCBI Taxonomy" id="2045106"/>
    <lineage>
        <taxon>Bacteria</taxon>
        <taxon>Pseudomonadati</taxon>
        <taxon>Bacteroidota</taxon>
        <taxon>Sphingobacteriia</taxon>
        <taxon>Sphingobacteriales</taxon>
        <taxon>Sphingobacteriaceae</taxon>
        <taxon>Parapedobacter</taxon>
    </lineage>
</organism>
<dbReference type="EMBL" id="BMIK01000015">
    <property type="protein sequence ID" value="GGC40052.1"/>
    <property type="molecule type" value="Genomic_DNA"/>
</dbReference>
<dbReference type="Pfam" id="PF07883">
    <property type="entry name" value="Cupin_2"/>
    <property type="match status" value="1"/>
</dbReference>
<feature type="domain" description="Cupin type-2" evidence="2">
    <location>
        <begin position="31"/>
        <end position="94"/>
    </location>
</feature>
<dbReference type="SUPFAM" id="SSF51182">
    <property type="entry name" value="RmlC-like cupins"/>
    <property type="match status" value="1"/>
</dbReference>
<accession>A0ABQ1MFZ1</accession>
<dbReference type="Gene3D" id="2.60.120.10">
    <property type="entry name" value="Jelly Rolls"/>
    <property type="match status" value="1"/>
</dbReference>
<dbReference type="PANTHER" id="PTHR36440:SF1">
    <property type="entry name" value="PUTATIVE (AFU_ORTHOLOGUE AFUA_8G07350)-RELATED"/>
    <property type="match status" value="1"/>
</dbReference>
<keyword evidence="4" id="KW-1185">Reference proteome</keyword>
<dbReference type="InterPro" id="IPR011051">
    <property type="entry name" value="RmlC_Cupin_sf"/>
</dbReference>
<sequence length="182" mass="20073">MKTIVNPIVKDEVTFIQTAAASKSQMTVLSVKLMPGGGTPLHYHKNFSETFTVVQGELTVYLKGKKIVLEAGQEYTVQRGKTHRFANESDAPVFFSTTIQPGSVGFEKSLYILYGLAGDDRTDSKGVPKSLLDLAVVSKISDMHQPGILAVLSPLITLFFFIARSKNIDKALQQRYCPDFLQ</sequence>
<dbReference type="PANTHER" id="PTHR36440">
    <property type="entry name" value="PUTATIVE (AFU_ORTHOLOGUE AFUA_8G07350)-RELATED"/>
    <property type="match status" value="1"/>
</dbReference>
<comment type="caution">
    <text evidence="3">The sequence shown here is derived from an EMBL/GenBank/DDBJ whole genome shotgun (WGS) entry which is preliminary data.</text>
</comment>
<evidence type="ECO:0000313" key="3">
    <source>
        <dbReference type="EMBL" id="GGC40052.1"/>
    </source>
</evidence>
<protein>
    <recommendedName>
        <fullName evidence="2">Cupin type-2 domain-containing protein</fullName>
    </recommendedName>
</protein>
<keyword evidence="1" id="KW-0472">Membrane</keyword>
<name>A0ABQ1MFZ1_9SPHI</name>
<dbReference type="Proteomes" id="UP000597338">
    <property type="component" value="Unassembled WGS sequence"/>
</dbReference>
<keyword evidence="1" id="KW-0812">Transmembrane</keyword>
<feature type="transmembrane region" description="Helical" evidence="1">
    <location>
        <begin position="146"/>
        <end position="163"/>
    </location>
</feature>
<dbReference type="InterPro" id="IPR014710">
    <property type="entry name" value="RmlC-like_jellyroll"/>
</dbReference>
<proteinExistence type="predicted"/>